<feature type="compositionally biased region" description="Basic residues" evidence="1">
    <location>
        <begin position="150"/>
        <end position="163"/>
    </location>
</feature>
<evidence type="ECO:0000259" key="2">
    <source>
        <dbReference type="PROSITE" id="PS50943"/>
    </source>
</evidence>
<dbReference type="CDD" id="cd00093">
    <property type="entry name" value="HTH_XRE"/>
    <property type="match status" value="1"/>
</dbReference>
<organism evidence="3 4">
    <name type="scientific">Burkholderia multivorans</name>
    <dbReference type="NCBI Taxonomy" id="87883"/>
    <lineage>
        <taxon>Bacteria</taxon>
        <taxon>Pseudomonadati</taxon>
        <taxon>Pseudomonadota</taxon>
        <taxon>Betaproteobacteria</taxon>
        <taxon>Burkholderiales</taxon>
        <taxon>Burkholderiaceae</taxon>
        <taxon>Burkholderia</taxon>
        <taxon>Burkholderia cepacia complex</taxon>
    </lineage>
</organism>
<reference evidence="3 4" key="1">
    <citation type="submission" date="2018-03" db="EMBL/GenBank/DDBJ databases">
        <authorList>
            <person name="Keele B.F."/>
        </authorList>
    </citation>
    <scope>NUCLEOTIDE SEQUENCE [LARGE SCALE GENOMIC DNA]</scope>
    <source>
        <strain evidence="3 4">AU19729</strain>
    </source>
</reference>
<proteinExistence type="predicted"/>
<dbReference type="InterPro" id="IPR010982">
    <property type="entry name" value="Lambda_DNA-bd_dom_sf"/>
</dbReference>
<dbReference type="InterPro" id="IPR001387">
    <property type="entry name" value="Cro/C1-type_HTH"/>
</dbReference>
<dbReference type="GO" id="GO:0003677">
    <property type="term" value="F:DNA binding"/>
    <property type="evidence" value="ECO:0007669"/>
    <property type="project" value="InterPro"/>
</dbReference>
<dbReference type="SUPFAM" id="SSF47413">
    <property type="entry name" value="lambda repressor-like DNA-binding domains"/>
    <property type="match status" value="1"/>
</dbReference>
<accession>A0A2S9MUY7</accession>
<dbReference type="AlphaFoldDB" id="A0A2S9MUY7"/>
<sequence length="163" mass="17766">MVEKTIGDRLKEERMRIGLSQAEFAALGGLGKQAQLNYESGTRSPDANYLAALAKIGVDVLYVITGERATQSKLPPDVADLVDSFLQLNDIGRAAVQGAINGYLHIGEMTVSGQPSKRIPRIAANRMAKLDAFVEEEVKAAQANVEQTKRQRVSRKRGQISQD</sequence>
<evidence type="ECO:0000313" key="3">
    <source>
        <dbReference type="EMBL" id="PRF63015.1"/>
    </source>
</evidence>
<dbReference type="EMBL" id="PVGH01000040">
    <property type="protein sequence ID" value="PRF63015.1"/>
    <property type="molecule type" value="Genomic_DNA"/>
</dbReference>
<dbReference type="RefSeq" id="WP_048805716.1">
    <property type="nucleotide sequence ID" value="NZ_CADFDP010000002.1"/>
</dbReference>
<dbReference type="Pfam" id="PF01381">
    <property type="entry name" value="HTH_3"/>
    <property type="match status" value="1"/>
</dbReference>
<name>A0A2S9MUY7_9BURK</name>
<dbReference type="PROSITE" id="PS50943">
    <property type="entry name" value="HTH_CROC1"/>
    <property type="match status" value="1"/>
</dbReference>
<feature type="region of interest" description="Disordered" evidence="1">
    <location>
        <begin position="142"/>
        <end position="163"/>
    </location>
</feature>
<comment type="caution">
    <text evidence="3">The sequence shown here is derived from an EMBL/GenBank/DDBJ whole genome shotgun (WGS) entry which is preliminary data.</text>
</comment>
<dbReference type="Proteomes" id="UP000238982">
    <property type="component" value="Unassembled WGS sequence"/>
</dbReference>
<protein>
    <submittedName>
        <fullName evidence="3">XRE family transcriptional regulator</fullName>
    </submittedName>
</protein>
<feature type="domain" description="HTH cro/C1-type" evidence="2">
    <location>
        <begin position="10"/>
        <end position="63"/>
    </location>
</feature>
<dbReference type="Gene3D" id="1.10.260.40">
    <property type="entry name" value="lambda repressor-like DNA-binding domains"/>
    <property type="match status" value="1"/>
</dbReference>
<gene>
    <name evidence="3" type="ORF">C6Q15_08795</name>
</gene>
<evidence type="ECO:0000313" key="4">
    <source>
        <dbReference type="Proteomes" id="UP000238982"/>
    </source>
</evidence>
<dbReference type="SMART" id="SM00530">
    <property type="entry name" value="HTH_XRE"/>
    <property type="match status" value="1"/>
</dbReference>
<evidence type="ECO:0000256" key="1">
    <source>
        <dbReference type="SAM" id="MobiDB-lite"/>
    </source>
</evidence>